<feature type="compositionally biased region" description="Low complexity" evidence="1">
    <location>
        <begin position="1"/>
        <end position="12"/>
    </location>
</feature>
<comment type="caution">
    <text evidence="2">The sequence shown here is derived from an EMBL/GenBank/DDBJ whole genome shotgun (WGS) entry which is preliminary data.</text>
</comment>
<sequence length="141" mass="14172">MPGVPSVSVPGVPAGGLPTGVAPTFPTPPRTTAAPTTTPPPSPAGPCAKGPTGQQVLALINGKPGIPDAPLKVAEGPFCAESWQFTTVRLAAENAEQDEPLFVVSRGKPSALRLVEAGADVCSDQVQADAPPGIRVRACGF</sequence>
<keyword evidence="3" id="KW-1185">Reference proteome</keyword>
<feature type="region of interest" description="Disordered" evidence="1">
    <location>
        <begin position="1"/>
        <end position="52"/>
    </location>
</feature>
<accession>A0A4V2G737</accession>
<dbReference type="Proteomes" id="UP000292564">
    <property type="component" value="Unassembled WGS sequence"/>
</dbReference>
<evidence type="ECO:0000313" key="3">
    <source>
        <dbReference type="Proteomes" id="UP000292564"/>
    </source>
</evidence>
<reference evidence="2 3" key="1">
    <citation type="submission" date="2019-02" db="EMBL/GenBank/DDBJ databases">
        <title>Sequencing the genomes of 1000 actinobacteria strains.</title>
        <authorList>
            <person name="Klenk H.-P."/>
        </authorList>
    </citation>
    <scope>NUCLEOTIDE SEQUENCE [LARGE SCALE GENOMIC DNA]</scope>
    <source>
        <strain evidence="2 3">DSM 45162</strain>
    </source>
</reference>
<protein>
    <submittedName>
        <fullName evidence="2">Uncharacterized protein</fullName>
    </submittedName>
</protein>
<evidence type="ECO:0000313" key="2">
    <source>
        <dbReference type="EMBL" id="RZU51086.1"/>
    </source>
</evidence>
<dbReference type="EMBL" id="SHKY01000001">
    <property type="protein sequence ID" value="RZU51086.1"/>
    <property type="molecule type" value="Genomic_DNA"/>
</dbReference>
<dbReference type="AlphaFoldDB" id="A0A4V2G737"/>
<name>A0A4V2G737_9ACTN</name>
<organism evidence="2 3">
    <name type="scientific">Krasilnikovia cinnamomea</name>
    <dbReference type="NCBI Taxonomy" id="349313"/>
    <lineage>
        <taxon>Bacteria</taxon>
        <taxon>Bacillati</taxon>
        <taxon>Actinomycetota</taxon>
        <taxon>Actinomycetes</taxon>
        <taxon>Micromonosporales</taxon>
        <taxon>Micromonosporaceae</taxon>
        <taxon>Krasilnikovia</taxon>
    </lineage>
</organism>
<gene>
    <name evidence="2" type="ORF">EV385_2885</name>
</gene>
<proteinExistence type="predicted"/>
<evidence type="ECO:0000256" key="1">
    <source>
        <dbReference type="SAM" id="MobiDB-lite"/>
    </source>
</evidence>